<dbReference type="EMBL" id="KJ595571">
    <property type="protein sequence ID" value="AIA24413.1"/>
    <property type="molecule type" value="mRNA"/>
</dbReference>
<dbReference type="EMBL" id="MW531732">
    <property type="protein sequence ID" value="UGB90581.1"/>
    <property type="molecule type" value="mRNA"/>
</dbReference>
<protein>
    <recommendedName>
        <fullName evidence="4">Dirigent protein</fullName>
    </recommendedName>
</protein>
<dbReference type="PANTHER" id="PTHR46442:SF4">
    <property type="entry name" value="DIRIGENT PROTEIN"/>
    <property type="match status" value="1"/>
</dbReference>
<dbReference type="Pfam" id="PF03018">
    <property type="entry name" value="Dirigent"/>
    <property type="match status" value="1"/>
</dbReference>
<evidence type="ECO:0000313" key="5">
    <source>
        <dbReference type="EMBL" id="AIA24413.1"/>
    </source>
</evidence>
<dbReference type="Gene3D" id="2.40.480.10">
    <property type="entry name" value="Allene oxide cyclase-like"/>
    <property type="match status" value="1"/>
</dbReference>
<feature type="chain" id="PRO_5008190101" description="Dirigent protein" evidence="4">
    <location>
        <begin position="28"/>
        <end position="193"/>
    </location>
</feature>
<keyword evidence="4" id="KW-0732">Signal</keyword>
<gene>
    <name evidence="6" type="primary">DIR</name>
</gene>
<dbReference type="GO" id="GO:0048046">
    <property type="term" value="C:apoplast"/>
    <property type="evidence" value="ECO:0007669"/>
    <property type="project" value="UniProtKB-SubCell"/>
</dbReference>
<dbReference type="InterPro" id="IPR044859">
    <property type="entry name" value="Allene_oxi_cyc_Dirigent"/>
</dbReference>
<dbReference type="PANTHER" id="PTHR46442">
    <property type="entry name" value="DIRIGENT PROTEIN"/>
    <property type="match status" value="1"/>
</dbReference>
<comment type="similarity">
    <text evidence="1 4">Belongs to the plant dirigent protein family.</text>
</comment>
<name>A0A059XIK7_SINHE</name>
<evidence type="ECO:0000313" key="6">
    <source>
        <dbReference type="EMBL" id="UGB90581.1"/>
    </source>
</evidence>
<comment type="function">
    <text evidence="4">Dirigent proteins impart stereoselectivity on the phenoxy radical-coupling reaction, yielding optically active lignans from two molecules of coniferyl alcohol in the biosynthesis of lignans, flavonolignans, and alkaloids and thus plays a central role in plant secondary metabolism.</text>
</comment>
<evidence type="ECO:0000256" key="4">
    <source>
        <dbReference type="RuleBase" id="RU363099"/>
    </source>
</evidence>
<reference evidence="6" key="2">
    <citation type="submission" date="2021-01" db="EMBL/GenBank/DDBJ databases">
        <title>Molecular characterization of podophyllotoxin biosynthesis pathway in Sinopodophyllum hexandrum.</title>
        <authorList>
            <person name="Wang Y."/>
            <person name="Luo X."/>
            <person name="Hu D."/>
            <person name="Zou Z."/>
        </authorList>
    </citation>
    <scope>NUCLEOTIDE SEQUENCE</scope>
    <source>
        <tissue evidence="6">Root</tissue>
    </source>
</reference>
<keyword evidence="4" id="KW-0052">Apoplast</keyword>
<dbReference type="SMR" id="A0A059XIK7"/>
<evidence type="ECO:0000256" key="3">
    <source>
        <dbReference type="ARBA" id="ARBA00022525"/>
    </source>
</evidence>
<organism evidence="5">
    <name type="scientific">Sinopodophyllum hexandrum</name>
    <name type="common">Himalayan may apple</name>
    <name type="synonym">Podophyllum hexandrum</name>
    <dbReference type="NCBI Taxonomy" id="93608"/>
    <lineage>
        <taxon>Eukaryota</taxon>
        <taxon>Viridiplantae</taxon>
        <taxon>Streptophyta</taxon>
        <taxon>Embryophyta</taxon>
        <taxon>Tracheophyta</taxon>
        <taxon>Spermatophyta</taxon>
        <taxon>Magnoliopsida</taxon>
        <taxon>Ranunculales</taxon>
        <taxon>Berberidaceae</taxon>
        <taxon>Podophylloideae</taxon>
        <taxon>Podophylleae</taxon>
        <taxon>Sinopodophyllum</taxon>
    </lineage>
</organism>
<comment type="subunit">
    <text evidence="2 4">Homodimer.</text>
</comment>
<accession>A0A059XIK7</accession>
<evidence type="ECO:0000256" key="1">
    <source>
        <dbReference type="ARBA" id="ARBA00010746"/>
    </source>
</evidence>
<dbReference type="AlphaFoldDB" id="A0A059XIK7"/>
<sequence length="193" mass="21574">MGGEKAFSFIFLLFVCFFLANLSGSSARPPRHKLKQHIPCKQLVLYFHDVVYNGHNKDNATASIVAAPQGSDLVKLAGENHFGNVVVFDDPITLDNNFHSPPVGRAQGLYVYDKRDTFHSWLSFSFTLNSTMHQGTLIFMGADPILIKNRDITVVGGTGDFFMARGIATIATDAYEGEVYFRLKVDIKLYECW</sequence>
<evidence type="ECO:0000256" key="2">
    <source>
        <dbReference type="ARBA" id="ARBA00011738"/>
    </source>
</evidence>
<comment type="subcellular location">
    <subcellularLocation>
        <location evidence="4">Secreted</location>
        <location evidence="4">Extracellular space</location>
        <location evidence="4">Apoplast</location>
    </subcellularLocation>
</comment>
<dbReference type="InterPro" id="IPR004265">
    <property type="entry name" value="Dirigent"/>
</dbReference>
<dbReference type="GO" id="GO:0009699">
    <property type="term" value="P:phenylpropanoid biosynthetic process"/>
    <property type="evidence" value="ECO:0007669"/>
    <property type="project" value="UniProtKB-ARBA"/>
</dbReference>
<reference evidence="5" key="1">
    <citation type="submission" date="2014-03" db="EMBL/GenBank/DDBJ databases">
        <authorList>
            <person name="Kumari A."/>
            <person name="Kumar S."/>
        </authorList>
    </citation>
    <scope>NUCLEOTIDE SEQUENCE</scope>
</reference>
<proteinExistence type="evidence at transcript level"/>
<feature type="signal peptide" evidence="4">
    <location>
        <begin position="1"/>
        <end position="27"/>
    </location>
</feature>
<keyword evidence="3 4" id="KW-0964">Secreted</keyword>